<comment type="caution">
    <text evidence="2">The sequence shown here is derived from an EMBL/GenBank/DDBJ whole genome shotgun (WGS) entry which is preliminary data.</text>
</comment>
<evidence type="ECO:0000313" key="2">
    <source>
        <dbReference type="EMBL" id="KKP02965.1"/>
    </source>
</evidence>
<keyword evidence="1" id="KW-0472">Membrane</keyword>
<name>A0A0F9XEH6_TRIHA</name>
<sequence length="137" mass="14470">MQYKTTRFQWVCVTLMFWGFLLFLAWFFQAFFDYRVRLRAVTGICPFPAPAATTNVAIADGVSAGRLLAPFSSSVRGLLAQNAAPPAAPPAAADTAVVPFGAVLAPVWGVMAPTINAFGGLCDTTVLRQVVSGGLTA</sequence>
<dbReference type="Proteomes" id="UP000034112">
    <property type="component" value="Unassembled WGS sequence"/>
</dbReference>
<evidence type="ECO:0000313" key="3">
    <source>
        <dbReference type="Proteomes" id="UP000034112"/>
    </source>
</evidence>
<reference evidence="3" key="1">
    <citation type="journal article" date="2015" name="Genome Announc.">
        <title>Draft whole-genome sequence of the biocontrol agent Trichoderma harzianum T6776.</title>
        <authorList>
            <person name="Baroncelli R."/>
            <person name="Piaggeschi G."/>
            <person name="Fiorini L."/>
            <person name="Bertolini E."/>
            <person name="Zapparata A."/>
            <person name="Pe M.E."/>
            <person name="Sarrocco S."/>
            <person name="Vannacci G."/>
        </authorList>
    </citation>
    <scope>NUCLEOTIDE SEQUENCE [LARGE SCALE GENOMIC DNA]</scope>
    <source>
        <strain evidence="3">T6776</strain>
    </source>
</reference>
<organism evidence="2 3">
    <name type="scientific">Trichoderma harzianum</name>
    <name type="common">Hypocrea lixii</name>
    <dbReference type="NCBI Taxonomy" id="5544"/>
    <lineage>
        <taxon>Eukaryota</taxon>
        <taxon>Fungi</taxon>
        <taxon>Dikarya</taxon>
        <taxon>Ascomycota</taxon>
        <taxon>Pezizomycotina</taxon>
        <taxon>Sordariomycetes</taxon>
        <taxon>Hypocreomycetidae</taxon>
        <taxon>Hypocreales</taxon>
        <taxon>Hypocreaceae</taxon>
        <taxon>Trichoderma</taxon>
    </lineage>
</organism>
<feature type="transmembrane region" description="Helical" evidence="1">
    <location>
        <begin position="12"/>
        <end position="32"/>
    </location>
</feature>
<keyword evidence="1" id="KW-0812">Transmembrane</keyword>
<dbReference type="EMBL" id="JOKZ01000129">
    <property type="protein sequence ID" value="KKP02965.1"/>
    <property type="molecule type" value="Genomic_DNA"/>
</dbReference>
<proteinExistence type="predicted"/>
<keyword evidence="1" id="KW-1133">Transmembrane helix</keyword>
<protein>
    <submittedName>
        <fullName evidence="2">Uncharacterized protein</fullName>
    </submittedName>
</protein>
<evidence type="ECO:0000256" key="1">
    <source>
        <dbReference type="SAM" id="Phobius"/>
    </source>
</evidence>
<dbReference type="AlphaFoldDB" id="A0A0F9XEH6"/>
<gene>
    <name evidence="2" type="ORF">THAR02_04942</name>
</gene>
<accession>A0A0F9XEH6</accession>